<keyword evidence="2" id="KW-0472">Membrane</keyword>
<dbReference type="EMBL" id="UYRT01002974">
    <property type="protein sequence ID" value="VDK32288.1"/>
    <property type="molecule type" value="Genomic_DNA"/>
</dbReference>
<dbReference type="WBParaSite" id="GPUH_0000211601-mRNA-1">
    <property type="protein sequence ID" value="GPUH_0000211601-mRNA-1"/>
    <property type="gene ID" value="GPUH_0000211601"/>
</dbReference>
<dbReference type="Proteomes" id="UP000271098">
    <property type="component" value="Unassembled WGS sequence"/>
</dbReference>
<evidence type="ECO:0000256" key="1">
    <source>
        <dbReference type="SAM" id="MobiDB-lite"/>
    </source>
</evidence>
<feature type="compositionally biased region" description="Polar residues" evidence="1">
    <location>
        <begin position="79"/>
        <end position="92"/>
    </location>
</feature>
<evidence type="ECO:0000313" key="4">
    <source>
        <dbReference type="Proteomes" id="UP000271098"/>
    </source>
</evidence>
<protein>
    <submittedName>
        <fullName evidence="5">Protein FAF-like, chloroplastic</fullName>
    </submittedName>
</protein>
<proteinExistence type="predicted"/>
<accession>A0A183D070</accession>
<evidence type="ECO:0000313" key="5">
    <source>
        <dbReference type="WBParaSite" id="GPUH_0000211601-mRNA-1"/>
    </source>
</evidence>
<dbReference type="OrthoDB" id="5875579at2759"/>
<gene>
    <name evidence="3" type="ORF">GPUH_LOCUS2111</name>
</gene>
<organism evidence="5">
    <name type="scientific">Gongylonema pulchrum</name>
    <dbReference type="NCBI Taxonomy" id="637853"/>
    <lineage>
        <taxon>Eukaryota</taxon>
        <taxon>Metazoa</taxon>
        <taxon>Ecdysozoa</taxon>
        <taxon>Nematoda</taxon>
        <taxon>Chromadorea</taxon>
        <taxon>Rhabditida</taxon>
        <taxon>Spirurina</taxon>
        <taxon>Spiruromorpha</taxon>
        <taxon>Spiruroidea</taxon>
        <taxon>Gongylonematidae</taxon>
        <taxon>Gongylonema</taxon>
    </lineage>
</organism>
<reference evidence="3 4" key="2">
    <citation type="submission" date="2018-11" db="EMBL/GenBank/DDBJ databases">
        <authorList>
            <consortium name="Pathogen Informatics"/>
        </authorList>
    </citation>
    <scope>NUCLEOTIDE SEQUENCE [LARGE SCALE GENOMIC DNA]</scope>
</reference>
<feature type="compositionally biased region" description="Low complexity" evidence="1">
    <location>
        <begin position="65"/>
        <end position="78"/>
    </location>
</feature>
<keyword evidence="4" id="KW-1185">Reference proteome</keyword>
<reference evidence="5" key="1">
    <citation type="submission" date="2016-06" db="UniProtKB">
        <authorList>
            <consortium name="WormBaseParasite"/>
        </authorList>
    </citation>
    <scope>IDENTIFICATION</scope>
</reference>
<dbReference type="AlphaFoldDB" id="A0A183D070"/>
<name>A0A183D070_9BILA</name>
<keyword evidence="2" id="KW-1133">Transmembrane helix</keyword>
<keyword evidence="2" id="KW-0812">Transmembrane</keyword>
<feature type="region of interest" description="Disordered" evidence="1">
    <location>
        <begin position="59"/>
        <end position="96"/>
    </location>
</feature>
<sequence length="145" mass="16139">MAITVNEENAYFHVKQTSNIRGPPVLRMRGKGLRLKSTIEEEDPWDGERELIKLSVLQHSDEEASSSSALSSTGPSSDRSVITSTDTSSERMSSGEPIPCLSVGPYHQRPAPILADNACKFYVFYITSFHCYCFLISVQLSFLVF</sequence>
<feature type="transmembrane region" description="Helical" evidence="2">
    <location>
        <begin position="122"/>
        <end position="144"/>
    </location>
</feature>
<evidence type="ECO:0000256" key="2">
    <source>
        <dbReference type="SAM" id="Phobius"/>
    </source>
</evidence>
<evidence type="ECO:0000313" key="3">
    <source>
        <dbReference type="EMBL" id="VDK32288.1"/>
    </source>
</evidence>